<dbReference type="EC" id="1.2.1.4" evidence="3"/>
<dbReference type="GO" id="GO:0033721">
    <property type="term" value="F:aldehyde dehydrogenase (NADP+) activity"/>
    <property type="evidence" value="ECO:0007669"/>
    <property type="project" value="UniProtKB-EC"/>
</dbReference>
<dbReference type="PANTHER" id="PTHR43353:SF3">
    <property type="entry name" value="ALDEHYDE DEHYDROGENASE-RELATED"/>
    <property type="match status" value="1"/>
</dbReference>
<evidence type="ECO:0000259" key="2">
    <source>
        <dbReference type="Pfam" id="PF00171"/>
    </source>
</evidence>
<name>A0A8J7KNI5_9ACTN</name>
<keyword evidence="1 3" id="KW-0560">Oxidoreductase</keyword>
<dbReference type="Pfam" id="PF00171">
    <property type="entry name" value="Aldedh"/>
    <property type="match status" value="1"/>
</dbReference>
<dbReference type="InterPro" id="IPR044151">
    <property type="entry name" value="ALDH_KGSADH"/>
</dbReference>
<dbReference type="Gene3D" id="3.40.605.10">
    <property type="entry name" value="Aldehyde Dehydrogenase, Chain A, domain 1"/>
    <property type="match status" value="1"/>
</dbReference>
<dbReference type="InterPro" id="IPR050740">
    <property type="entry name" value="Aldehyde_DH_Superfamily"/>
</dbReference>
<dbReference type="EMBL" id="JADOUF010000001">
    <property type="protein sequence ID" value="MBG6140301.1"/>
    <property type="molecule type" value="Genomic_DNA"/>
</dbReference>
<dbReference type="RefSeq" id="WP_197006859.1">
    <property type="nucleotide sequence ID" value="NZ_BONS01000006.1"/>
</dbReference>
<dbReference type="InterPro" id="IPR016163">
    <property type="entry name" value="Ald_DH_C"/>
</dbReference>
<evidence type="ECO:0000313" key="3">
    <source>
        <dbReference type="EMBL" id="MBG6140301.1"/>
    </source>
</evidence>
<dbReference type="InterPro" id="IPR015590">
    <property type="entry name" value="Aldehyde_DH_dom"/>
</dbReference>
<protein>
    <submittedName>
        <fullName evidence="3">NADP-dependent aldehyde dehydrogenase</fullName>
        <ecNumber evidence="3">1.2.1.4</ecNumber>
    </submittedName>
</protein>
<organism evidence="3 4">
    <name type="scientific">Longispora fulva</name>
    <dbReference type="NCBI Taxonomy" id="619741"/>
    <lineage>
        <taxon>Bacteria</taxon>
        <taxon>Bacillati</taxon>
        <taxon>Actinomycetota</taxon>
        <taxon>Actinomycetes</taxon>
        <taxon>Micromonosporales</taxon>
        <taxon>Micromonosporaceae</taxon>
        <taxon>Longispora</taxon>
    </lineage>
</organism>
<gene>
    <name evidence="3" type="ORF">IW245_006495</name>
</gene>
<sequence>MAHDTTPAELDRVCTAAAGAAAGFAALPLAERAELLRTIAAKLRENGVAIIAAADAESHLGLPRLTGELERTCVQLELFAAAVEAGTFLEVIIDHADPAAKPAPRPDLRRMLVPLGPVAVFAASNFPLAFSVAGGDTASALAAGCPVVVKAHPGHPETSQLVAAILAEVLPDGVFALVEGFTAGQALVGHPAITAVGFTGSLAGGQALLDLVNARETPIPFYGELGALNPAIVTPAALADRRDEIVTGFVGSFTMGSGQFCTKPGLLFLPAGHGLDEALGAAAAAATTGQLLTENIQKGYEQGLTRFASAPGVRSLAGPAPALFAVAAGDLRGELLDECFGPAALVVEYQSPEELFATVRDLPGSLTATAHLGGSDELAPALLPLLAGIAGRVIVNGWPTGVAVTAAMQHGGPWPAATTSLYTSVGETAVRRFLRPVAFQNVPDALLPPALQESNPLDIPRRVS</sequence>
<keyword evidence="4" id="KW-1185">Reference proteome</keyword>
<dbReference type="InterPro" id="IPR016162">
    <property type="entry name" value="Ald_DH_N"/>
</dbReference>
<reference evidence="3" key="1">
    <citation type="submission" date="2020-11" db="EMBL/GenBank/DDBJ databases">
        <title>Sequencing the genomes of 1000 actinobacteria strains.</title>
        <authorList>
            <person name="Klenk H.-P."/>
        </authorList>
    </citation>
    <scope>NUCLEOTIDE SEQUENCE</scope>
    <source>
        <strain evidence="3">DSM 45356</strain>
    </source>
</reference>
<proteinExistence type="predicted"/>
<evidence type="ECO:0000313" key="4">
    <source>
        <dbReference type="Proteomes" id="UP000622552"/>
    </source>
</evidence>
<dbReference type="InterPro" id="IPR016161">
    <property type="entry name" value="Ald_DH/histidinol_DH"/>
</dbReference>
<comment type="caution">
    <text evidence="3">The sequence shown here is derived from an EMBL/GenBank/DDBJ whole genome shotgun (WGS) entry which is preliminary data.</text>
</comment>
<dbReference type="SUPFAM" id="SSF53720">
    <property type="entry name" value="ALDH-like"/>
    <property type="match status" value="1"/>
</dbReference>
<evidence type="ECO:0000256" key="1">
    <source>
        <dbReference type="ARBA" id="ARBA00023002"/>
    </source>
</evidence>
<dbReference type="CDD" id="cd07129">
    <property type="entry name" value="ALDH_KGSADH"/>
    <property type="match status" value="1"/>
</dbReference>
<dbReference type="Proteomes" id="UP000622552">
    <property type="component" value="Unassembled WGS sequence"/>
</dbReference>
<accession>A0A8J7KNI5</accession>
<feature type="domain" description="Aldehyde dehydrogenase" evidence="2">
    <location>
        <begin position="3"/>
        <end position="287"/>
    </location>
</feature>
<dbReference type="Gene3D" id="3.40.309.10">
    <property type="entry name" value="Aldehyde Dehydrogenase, Chain A, domain 2"/>
    <property type="match status" value="1"/>
</dbReference>
<dbReference type="AlphaFoldDB" id="A0A8J7KNI5"/>
<dbReference type="PANTHER" id="PTHR43353">
    <property type="entry name" value="SUCCINATE-SEMIALDEHYDE DEHYDROGENASE, MITOCHONDRIAL"/>
    <property type="match status" value="1"/>
</dbReference>